<sequence>MATAVMIDNGLSLGWETSRCQSYKYFLQIVDVEQPKFGTPSERGRNLEKLFYPVSDVKEVLLKDGVLREIVGCDRCGGCRSFREPSTVGNRLEEDLIIKSIIDPERPRFILLAILLCLGQSYLIRYFNGDRFSDINLDNLTNNTVLPREQLQKLLPQTLKVEHFLDRFQMLRKRFDLKTFDQFSKGRRLEFDEEDVLPFNKDEPYSSSSYGIVRKFEIYPCYNNIYRNDRKVTTFARKILKAEITEEDFKYERDNLAFVNSLKNPNIVEMFCWYTREKPGNKKEFTYVFPFMEASLQDVLSGRPNTPEHLTHLQYTSLYSSPVWQEMVDVTSGLVAIHNPDASALEKQGLKPEPGGWLGYHFDFKPSNILVDNDGKFLITDFGLSVFKRRGTDDTATRTEESEVLYGQPGTPAYQPPGIQPAPGILPPGELPYDVPKMRRTYDVWSLACVMTEVISFIIGYANAIGPEAVALFKSKRAADSTRDGSTAWHYRSSAHGNEPRLKPSVEDWFNYMRRVAGGDDPYLSTILELLGEMFGIHQRSNSKEVERKLRDANQREKERQAILLGKVAPPEETPFDVSLWIRSRGRETLIYDSESQAKYMVFVQDYYHDRSSIDSRFGEKLKLRPWLEVQTLKVFQSEHAKSRLRVVMVFKEQKRLVAESEGSIWSAEQFIPLYRYEDLSDDFANTCAFRNTFVDRLIGFEESSDLRQFQESMLGYRLKSDSDQNIRFCFRNGEDSKWRGKSDGARVEIWTTSGLSKLVQPYANGQPGRGLPLLNRINSINIPTPPPSSHSREGSIISAAGDGKRHDSTVVIFRPSHRDILMIPVLQQKTRLCSGHPGAWDDPLSVSFVVNPPHDKFAVLRLRSENTGVQLDPSDPISSIPGIPLELQDTLMRSRDDVNKTTVFNQTCVSLEFKSDLCKFDLLDPS</sequence>
<gene>
    <name evidence="3" type="ORF">H072_10699</name>
</gene>
<dbReference type="PANTHER" id="PTHR24359:SF1">
    <property type="entry name" value="INHIBITOR OF NUCLEAR FACTOR KAPPA-B KINASE EPSILON SUBUNIT HOMOLOG 1-RELATED"/>
    <property type="match status" value="1"/>
</dbReference>
<dbReference type="GO" id="GO:0004674">
    <property type="term" value="F:protein serine/threonine kinase activity"/>
    <property type="evidence" value="ECO:0007669"/>
    <property type="project" value="TreeGrafter"/>
</dbReference>
<protein>
    <recommendedName>
        <fullName evidence="2">Protein kinase domain-containing protein</fullName>
    </recommendedName>
</protein>
<evidence type="ECO:0000256" key="1">
    <source>
        <dbReference type="SAM" id="MobiDB-lite"/>
    </source>
</evidence>
<name>S7ZYG5_DACHA</name>
<dbReference type="Pfam" id="PF00069">
    <property type="entry name" value="Pkinase"/>
    <property type="match status" value="1"/>
</dbReference>
<dbReference type="STRING" id="1284197.S7ZYG5"/>
<dbReference type="InterPro" id="IPR000719">
    <property type="entry name" value="Prot_kinase_dom"/>
</dbReference>
<dbReference type="Proteomes" id="UP000015100">
    <property type="component" value="Unassembled WGS sequence"/>
</dbReference>
<feature type="region of interest" description="Disordered" evidence="1">
    <location>
        <begin position="784"/>
        <end position="803"/>
    </location>
</feature>
<dbReference type="SUPFAM" id="SSF56112">
    <property type="entry name" value="Protein kinase-like (PK-like)"/>
    <property type="match status" value="1"/>
</dbReference>
<keyword evidence="4" id="KW-1185">Reference proteome</keyword>
<organism evidence="3 4">
    <name type="scientific">Dactylellina haptotyla (strain CBS 200.50)</name>
    <name type="common">Nematode-trapping fungus</name>
    <name type="synonym">Monacrosporium haptotylum</name>
    <dbReference type="NCBI Taxonomy" id="1284197"/>
    <lineage>
        <taxon>Eukaryota</taxon>
        <taxon>Fungi</taxon>
        <taxon>Dikarya</taxon>
        <taxon>Ascomycota</taxon>
        <taxon>Pezizomycotina</taxon>
        <taxon>Orbiliomycetes</taxon>
        <taxon>Orbiliales</taxon>
        <taxon>Orbiliaceae</taxon>
        <taxon>Dactylellina</taxon>
    </lineage>
</organism>
<dbReference type="PANTHER" id="PTHR24359">
    <property type="entry name" value="SERINE/THREONINE-PROTEIN KINASE SBK1"/>
    <property type="match status" value="1"/>
</dbReference>
<dbReference type="OMA" id="QNIRFCF"/>
<evidence type="ECO:0000313" key="3">
    <source>
        <dbReference type="EMBL" id="EPS35785.1"/>
    </source>
</evidence>
<dbReference type="InterPro" id="IPR011009">
    <property type="entry name" value="Kinase-like_dom_sf"/>
</dbReference>
<proteinExistence type="predicted"/>
<dbReference type="HOGENOM" id="CLU_315215_0_0_1"/>
<evidence type="ECO:0000313" key="4">
    <source>
        <dbReference type="Proteomes" id="UP000015100"/>
    </source>
</evidence>
<dbReference type="PROSITE" id="PS50011">
    <property type="entry name" value="PROTEIN_KINASE_DOM"/>
    <property type="match status" value="1"/>
</dbReference>
<dbReference type="SMART" id="SM00220">
    <property type="entry name" value="S_TKc"/>
    <property type="match status" value="1"/>
</dbReference>
<reference evidence="4" key="2">
    <citation type="submission" date="2013-04" db="EMBL/GenBank/DDBJ databases">
        <title>Genomic mechanisms accounting for the adaptation to parasitism in nematode-trapping fungi.</title>
        <authorList>
            <person name="Ahren D.G."/>
        </authorList>
    </citation>
    <scope>NUCLEOTIDE SEQUENCE [LARGE SCALE GENOMIC DNA]</scope>
    <source>
        <strain evidence="4">CBS 200.50</strain>
    </source>
</reference>
<reference evidence="3 4" key="1">
    <citation type="journal article" date="2013" name="PLoS Genet.">
        <title>Genomic mechanisms accounting for the adaptation to parasitism in nematode-trapping fungi.</title>
        <authorList>
            <person name="Meerupati T."/>
            <person name="Andersson K.M."/>
            <person name="Friman E."/>
            <person name="Kumar D."/>
            <person name="Tunlid A."/>
            <person name="Ahren D."/>
        </authorList>
    </citation>
    <scope>NUCLEOTIDE SEQUENCE [LARGE SCALE GENOMIC DNA]</scope>
    <source>
        <strain evidence="3 4">CBS 200.50</strain>
    </source>
</reference>
<dbReference type="eggNOG" id="KOG0589">
    <property type="taxonomic scope" value="Eukaryota"/>
</dbReference>
<dbReference type="GO" id="GO:0005524">
    <property type="term" value="F:ATP binding"/>
    <property type="evidence" value="ECO:0007669"/>
    <property type="project" value="InterPro"/>
</dbReference>
<dbReference type="OrthoDB" id="4062651at2759"/>
<evidence type="ECO:0000259" key="2">
    <source>
        <dbReference type="PROSITE" id="PS50011"/>
    </source>
</evidence>
<dbReference type="EMBL" id="AQGS01001030">
    <property type="protein sequence ID" value="EPS35785.1"/>
    <property type="molecule type" value="Genomic_DNA"/>
</dbReference>
<dbReference type="AlphaFoldDB" id="S7ZYG5"/>
<accession>S7ZYG5</accession>
<feature type="domain" description="Protein kinase" evidence="2">
    <location>
        <begin position="199"/>
        <end position="524"/>
    </location>
</feature>
<dbReference type="Gene3D" id="1.10.510.10">
    <property type="entry name" value="Transferase(Phosphotransferase) domain 1"/>
    <property type="match status" value="1"/>
</dbReference>
<comment type="caution">
    <text evidence="3">The sequence shown here is derived from an EMBL/GenBank/DDBJ whole genome shotgun (WGS) entry which is preliminary data.</text>
</comment>